<dbReference type="OrthoDB" id="3687641at2759"/>
<dbReference type="EMBL" id="QJNU01000739">
    <property type="protein sequence ID" value="RYO87811.1"/>
    <property type="molecule type" value="Genomic_DNA"/>
</dbReference>
<evidence type="ECO:0000256" key="1">
    <source>
        <dbReference type="ARBA" id="ARBA00004685"/>
    </source>
</evidence>
<comment type="caution">
    <text evidence="4">The sequence shown here is derived from an EMBL/GenBank/DDBJ whole genome shotgun (WGS) entry which is preliminary data.</text>
</comment>
<dbReference type="PANTHER" id="PTHR33365:SF11">
    <property type="entry name" value="TAT PATHWAY SIGNAL SEQUENCE"/>
    <property type="match status" value="1"/>
</dbReference>
<dbReference type="GO" id="GO:0043386">
    <property type="term" value="P:mycotoxin biosynthetic process"/>
    <property type="evidence" value="ECO:0007669"/>
    <property type="project" value="InterPro"/>
</dbReference>
<keyword evidence="2" id="KW-0560">Oxidoreductase</keyword>
<dbReference type="Proteomes" id="UP000293360">
    <property type="component" value="Unassembled WGS sequence"/>
</dbReference>
<evidence type="ECO:0000313" key="4">
    <source>
        <dbReference type="EMBL" id="RYO87811.1"/>
    </source>
</evidence>
<evidence type="ECO:0000256" key="2">
    <source>
        <dbReference type="ARBA" id="ARBA00023002"/>
    </source>
</evidence>
<name>A0A4V1X957_9PEZI</name>
<dbReference type="GO" id="GO:0016491">
    <property type="term" value="F:oxidoreductase activity"/>
    <property type="evidence" value="ECO:0007669"/>
    <property type="project" value="UniProtKB-KW"/>
</dbReference>
<dbReference type="PANTHER" id="PTHR33365">
    <property type="entry name" value="YALI0B05434P"/>
    <property type="match status" value="1"/>
</dbReference>
<comment type="pathway">
    <text evidence="1">Mycotoxin biosynthesis.</text>
</comment>
<evidence type="ECO:0000256" key="3">
    <source>
        <dbReference type="ARBA" id="ARBA00035112"/>
    </source>
</evidence>
<evidence type="ECO:0008006" key="6">
    <source>
        <dbReference type="Google" id="ProtNLM"/>
    </source>
</evidence>
<keyword evidence="5" id="KW-1185">Reference proteome</keyword>
<sequence length="185" mass="20896">MVICAQYTPVSTILRQPNVGSDPVPDVPLRAVNAAFVYNRTFADDPWQNNGSDEAWDSIVPLGQGSVRYPPGSSQVYTLSVVHQLHCLWSIHRSYFRALASNPRNPDETVLPHMRHCFDYLRQSLTCAGDATLEPVDPALGGVTGWENPRLCRDYGLLTAWAEQHRVNNFRGFRESHDSHHHRPH</sequence>
<evidence type="ECO:0000313" key="5">
    <source>
        <dbReference type="Proteomes" id="UP000293360"/>
    </source>
</evidence>
<comment type="similarity">
    <text evidence="3">Belongs to the ustYa family.</text>
</comment>
<accession>A0A4V1X957</accession>
<dbReference type="Pfam" id="PF11807">
    <property type="entry name" value="UstYa"/>
    <property type="match status" value="1"/>
</dbReference>
<dbReference type="AlphaFoldDB" id="A0A4V1X957"/>
<dbReference type="InterPro" id="IPR021765">
    <property type="entry name" value="UstYa-like"/>
</dbReference>
<protein>
    <recommendedName>
        <fullName evidence="6">Oxidase ustYa</fullName>
    </recommendedName>
</protein>
<gene>
    <name evidence="4" type="ORF">DL764_008805</name>
</gene>
<organism evidence="4 5">
    <name type="scientific">Monosporascus ibericus</name>
    <dbReference type="NCBI Taxonomy" id="155417"/>
    <lineage>
        <taxon>Eukaryota</taxon>
        <taxon>Fungi</taxon>
        <taxon>Dikarya</taxon>
        <taxon>Ascomycota</taxon>
        <taxon>Pezizomycotina</taxon>
        <taxon>Sordariomycetes</taxon>
        <taxon>Xylariomycetidae</taxon>
        <taxon>Xylariales</taxon>
        <taxon>Xylariales incertae sedis</taxon>
        <taxon>Monosporascus</taxon>
    </lineage>
</organism>
<dbReference type="STRING" id="155417.A0A4V1X957"/>
<reference evidence="4 5" key="1">
    <citation type="submission" date="2018-06" db="EMBL/GenBank/DDBJ databases">
        <title>Complete Genomes of Monosporascus.</title>
        <authorList>
            <person name="Robinson A.J."/>
            <person name="Natvig D.O."/>
        </authorList>
    </citation>
    <scope>NUCLEOTIDE SEQUENCE [LARGE SCALE GENOMIC DNA]</scope>
    <source>
        <strain evidence="4 5">CBS 110550</strain>
    </source>
</reference>
<proteinExistence type="inferred from homology"/>